<accession>A0A0C3QWB5</accession>
<dbReference type="HOGENOM" id="CLU_452837_0_0_1"/>
<evidence type="ECO:0000313" key="3">
    <source>
        <dbReference type="Proteomes" id="UP000054248"/>
    </source>
</evidence>
<organism evidence="2 3">
    <name type="scientific">Tulasnella calospora MUT 4182</name>
    <dbReference type="NCBI Taxonomy" id="1051891"/>
    <lineage>
        <taxon>Eukaryota</taxon>
        <taxon>Fungi</taxon>
        <taxon>Dikarya</taxon>
        <taxon>Basidiomycota</taxon>
        <taxon>Agaricomycotina</taxon>
        <taxon>Agaricomycetes</taxon>
        <taxon>Cantharellales</taxon>
        <taxon>Tulasnellaceae</taxon>
        <taxon>Tulasnella</taxon>
    </lineage>
</organism>
<feature type="compositionally biased region" description="Pro residues" evidence="1">
    <location>
        <begin position="115"/>
        <end position="134"/>
    </location>
</feature>
<keyword evidence="3" id="KW-1185">Reference proteome</keyword>
<dbReference type="OrthoDB" id="278430at2759"/>
<reference evidence="2 3" key="1">
    <citation type="submission" date="2014-04" db="EMBL/GenBank/DDBJ databases">
        <authorList>
            <consortium name="DOE Joint Genome Institute"/>
            <person name="Kuo A."/>
            <person name="Girlanda M."/>
            <person name="Perotto S."/>
            <person name="Kohler A."/>
            <person name="Nagy L.G."/>
            <person name="Floudas D."/>
            <person name="Copeland A."/>
            <person name="Barry K.W."/>
            <person name="Cichocki N."/>
            <person name="Veneault-Fourrey C."/>
            <person name="LaButti K."/>
            <person name="Lindquist E.A."/>
            <person name="Lipzen A."/>
            <person name="Lundell T."/>
            <person name="Morin E."/>
            <person name="Murat C."/>
            <person name="Sun H."/>
            <person name="Tunlid A."/>
            <person name="Henrissat B."/>
            <person name="Grigoriev I.V."/>
            <person name="Hibbett D.S."/>
            <person name="Martin F."/>
            <person name="Nordberg H.P."/>
            <person name="Cantor M.N."/>
            <person name="Hua S.X."/>
        </authorList>
    </citation>
    <scope>NUCLEOTIDE SEQUENCE [LARGE SCALE GENOMIC DNA]</scope>
    <source>
        <strain evidence="2 3">MUT 4182</strain>
    </source>
</reference>
<feature type="compositionally biased region" description="Polar residues" evidence="1">
    <location>
        <begin position="178"/>
        <end position="212"/>
    </location>
</feature>
<feature type="compositionally biased region" description="Low complexity" evidence="1">
    <location>
        <begin position="429"/>
        <end position="445"/>
    </location>
</feature>
<feature type="compositionally biased region" description="Polar residues" evidence="1">
    <location>
        <begin position="502"/>
        <end position="513"/>
    </location>
</feature>
<feature type="compositionally biased region" description="Basic and acidic residues" evidence="1">
    <location>
        <begin position="514"/>
        <end position="523"/>
    </location>
</feature>
<dbReference type="EMBL" id="KN822944">
    <property type="protein sequence ID" value="KIO34081.1"/>
    <property type="molecule type" value="Genomic_DNA"/>
</dbReference>
<proteinExistence type="predicted"/>
<name>A0A0C3QWB5_9AGAM</name>
<evidence type="ECO:0000313" key="2">
    <source>
        <dbReference type="EMBL" id="KIO34081.1"/>
    </source>
</evidence>
<gene>
    <name evidence="2" type="ORF">M407DRAFT_150596</name>
</gene>
<feature type="compositionally biased region" description="Basic and acidic residues" evidence="1">
    <location>
        <begin position="255"/>
        <end position="264"/>
    </location>
</feature>
<protein>
    <submittedName>
        <fullName evidence="2">Uncharacterized protein</fullName>
    </submittedName>
</protein>
<feature type="compositionally biased region" description="Polar residues" evidence="1">
    <location>
        <begin position="329"/>
        <end position="338"/>
    </location>
</feature>
<dbReference type="Proteomes" id="UP000054248">
    <property type="component" value="Unassembled WGS sequence"/>
</dbReference>
<dbReference type="STRING" id="1051891.A0A0C3QWB5"/>
<feature type="compositionally biased region" description="Polar residues" evidence="1">
    <location>
        <begin position="412"/>
        <end position="423"/>
    </location>
</feature>
<dbReference type="AlphaFoldDB" id="A0A0C3QWB5"/>
<feature type="compositionally biased region" description="Pro residues" evidence="1">
    <location>
        <begin position="160"/>
        <end position="176"/>
    </location>
</feature>
<feature type="region of interest" description="Disordered" evidence="1">
    <location>
        <begin position="24"/>
        <end position="482"/>
    </location>
</feature>
<feature type="compositionally biased region" description="Pro residues" evidence="1">
    <location>
        <begin position="33"/>
        <end position="46"/>
    </location>
</feature>
<feature type="compositionally biased region" description="Low complexity" evidence="1">
    <location>
        <begin position="245"/>
        <end position="254"/>
    </location>
</feature>
<feature type="compositionally biased region" description="Polar residues" evidence="1">
    <location>
        <begin position="141"/>
        <end position="155"/>
    </location>
</feature>
<feature type="compositionally biased region" description="Low complexity" evidence="1">
    <location>
        <begin position="346"/>
        <end position="390"/>
    </location>
</feature>
<feature type="region of interest" description="Disordered" evidence="1">
    <location>
        <begin position="499"/>
        <end position="532"/>
    </location>
</feature>
<sequence length="603" mass="64227">MQGVPSNINSGHPMMMTSMGPYQSYHGMQPGQQHPPVPHGQMPPPNGMNMAPYGMYGQPPTNGWGDQRQAPGAYSGQGGTEASQSPTDQPYGAYGRPLQQNSYWQPPHPHMGNPEMPPPPPPGARGPYPPPQPNMQPTGQNYMTPQPPQFYNTGMQQHQPPYPPQQGQQPFPPPLPQHTSQYTPPYHLNQQPQRPGPNIQQPSQRQLWTPGTQLGAKRGGFNGPPRPPQHQHQHHNRPPGRDGGQQRPGPSRGPSIREMRENKDYGNGPASLIATPMSPPASVRSRSRNSSISERSVSRGPTLQLGQGLWASGAPEGLSAVTMRGGRQEFTSRPNGTDTSDRKRSGSLSGSVTESVSESGAVTPLDETASLASSTMSSASSTRTFTSTSSKHPSLPSRPDFPQGLPMHRMYSTGSNASRSSHGSVRGKSASSSTSHSRTQSFQSQGRPSPYALAQADFPPLPGGVNGIGHIPTVPQPGGSRTNGVWTGNTRTILMINGPLPESSQDQARQPQHNRFEEQDNKFTRPPAKPSVVLFDPKNPVFGKSGPNATIQTAAAATAGGNEARGHTTAYQGDPVDQSTLLAAKLERLAVGEHSAGSGASTA</sequence>
<feature type="compositionally biased region" description="Low complexity" evidence="1">
    <location>
        <begin position="282"/>
        <end position="299"/>
    </location>
</feature>
<evidence type="ECO:0000256" key="1">
    <source>
        <dbReference type="SAM" id="MobiDB-lite"/>
    </source>
</evidence>
<reference evidence="3" key="2">
    <citation type="submission" date="2015-01" db="EMBL/GenBank/DDBJ databases">
        <title>Evolutionary Origins and Diversification of the Mycorrhizal Mutualists.</title>
        <authorList>
            <consortium name="DOE Joint Genome Institute"/>
            <consortium name="Mycorrhizal Genomics Consortium"/>
            <person name="Kohler A."/>
            <person name="Kuo A."/>
            <person name="Nagy L.G."/>
            <person name="Floudas D."/>
            <person name="Copeland A."/>
            <person name="Barry K.W."/>
            <person name="Cichocki N."/>
            <person name="Veneault-Fourrey C."/>
            <person name="LaButti K."/>
            <person name="Lindquist E.A."/>
            <person name="Lipzen A."/>
            <person name="Lundell T."/>
            <person name="Morin E."/>
            <person name="Murat C."/>
            <person name="Riley R."/>
            <person name="Ohm R."/>
            <person name="Sun H."/>
            <person name="Tunlid A."/>
            <person name="Henrissat B."/>
            <person name="Grigoriev I.V."/>
            <person name="Hibbett D.S."/>
            <person name="Martin F."/>
        </authorList>
    </citation>
    <scope>NUCLEOTIDE SEQUENCE [LARGE SCALE GENOMIC DNA]</scope>
    <source>
        <strain evidence="3">MUT 4182</strain>
    </source>
</reference>
<feature type="compositionally biased region" description="Basic residues" evidence="1">
    <location>
        <begin position="229"/>
        <end position="238"/>
    </location>
</feature>